<feature type="region of interest" description="Disordered" evidence="4">
    <location>
        <begin position="175"/>
        <end position="256"/>
    </location>
</feature>
<dbReference type="Pfam" id="PF16034">
    <property type="entry name" value="JAKMIP_CC3"/>
    <property type="match status" value="2"/>
</dbReference>
<feature type="region of interest" description="Disordered" evidence="4">
    <location>
        <begin position="840"/>
        <end position="871"/>
    </location>
</feature>
<evidence type="ECO:0000256" key="4">
    <source>
        <dbReference type="SAM" id="MobiDB-lite"/>
    </source>
</evidence>
<gene>
    <name evidence="6" type="ORF">E2I00_010765</name>
</gene>
<dbReference type="OrthoDB" id="6424487at2759"/>
<sequence length="970" mass="110863">KRGAWPPDNGRCRAWLTGVALALQVSRVEREKNQELRQVREHEQHKSAVLLTELKSKLHEEKMKELQAVRETLLRQHEAELLRVIKVKDGENQRLQALLHALRDGAPDKGAKRQVEEALTMVVQADKVKAAEIRNMEEIKFKDRAVFVLERELGVQAGHAQRLQLQKEALDEQLSQVKETDRHLGSPRRELPHASGAGDASDHSGSPVSTAHAWPGDPESQTVLPVAHGPAGSSLGSPEPKPSCPGDTDRVCSPQARGTLSFSGLAERAQRLPSLPFLEQQLDEKDARRFQLKIAELSAIIRKLEDRNALLSEERNELLKRLREAESQYKPLLDRNKRLTRKNEDLSHTLRRMENKLKFITQENIEMRQRAGILRRPSSLNDLDQSQDERDTLETAGYVKSMLERDKLLRYRKQRKKMAKLPKENTGPALRVRDEEGPVGMAKEETELRFRQLTMEYQALQRAYALLQEQVGGTLDAEREVKTREQLQADVQRAQTRIEDLEKALAEQGQVSTGAWIPGKLGNESFKLEKNFTEDSAEKKFGAEFSVRTPHLVTKCRWWRFLQGMELELGDTKWIEEKQALYRRNQELIEKIKQMETEEARLKHEVQDAKDQNELLEFRILELEVRGRGGNLTNEEQVVVIQARTVLTLAEKHILELEAMLYDVLQQEAGAKVADTLSEEEREKLRVAVEQWKRQRIKELEERIEAQKRQIKELEEKVRQIRIWGLALLPELTQRGKNRLGYFWTERGFRDVSARDKEAEPRVWEHPVRDNPAVPPRGPCLSRPQFPLPSGCLQTGHQLSLYFHSVVIALLGTLACRAELWHRARGFQAEAACESLTTASFPNKMRGQPSEEPDPFPPAGPENSRCPSGRGRRRISFLKTQEDLGSAYPLPSRKREKGETLSWLWTLGSFLGTQPPNPSYRDARAPCCTGVRAASVQEPQTPTSLCSLDDKRCLKGRFPETTQAPRKMPQ</sequence>
<evidence type="ECO:0000313" key="6">
    <source>
        <dbReference type="EMBL" id="KAB0400441.1"/>
    </source>
</evidence>
<feature type="domain" description="Janus kinase and microtubule-interacting protein C-terminal" evidence="5">
    <location>
        <begin position="571"/>
        <end position="628"/>
    </location>
</feature>
<evidence type="ECO:0000256" key="1">
    <source>
        <dbReference type="ARBA" id="ARBA00005239"/>
    </source>
</evidence>
<dbReference type="InterPro" id="IPR024836">
    <property type="entry name" value="JAKMIP"/>
</dbReference>
<evidence type="ECO:0000256" key="2">
    <source>
        <dbReference type="ARBA" id="ARBA00023054"/>
    </source>
</evidence>
<dbReference type="InterPro" id="IPR031994">
    <property type="entry name" value="JAKMIP_C"/>
</dbReference>
<comment type="caution">
    <text evidence="6">The sequence shown here is derived from an EMBL/GenBank/DDBJ whole genome shotgun (WGS) entry which is preliminary data.</text>
</comment>
<feature type="non-terminal residue" evidence="6">
    <location>
        <position position="1"/>
    </location>
</feature>
<dbReference type="PANTHER" id="PTHR18935">
    <property type="entry name" value="GOLGIN SUBFAMILY A MEMBER 4-LIKE ISOFORM X1"/>
    <property type="match status" value="1"/>
</dbReference>
<comment type="similarity">
    <text evidence="1">Belongs to the JAKMIP family.</text>
</comment>
<feature type="compositionally biased region" description="Low complexity" evidence="4">
    <location>
        <begin position="193"/>
        <end position="206"/>
    </location>
</feature>
<dbReference type="EMBL" id="SGJD01001350">
    <property type="protein sequence ID" value="KAB0400441.1"/>
    <property type="molecule type" value="Genomic_DNA"/>
</dbReference>
<dbReference type="GO" id="GO:0019900">
    <property type="term" value="F:kinase binding"/>
    <property type="evidence" value="ECO:0007669"/>
    <property type="project" value="InterPro"/>
</dbReference>
<feature type="coiled-coil region" evidence="3">
    <location>
        <begin position="443"/>
        <end position="511"/>
    </location>
</feature>
<keyword evidence="2 3" id="KW-0175">Coiled coil</keyword>
<feature type="compositionally biased region" description="Basic and acidic residues" evidence="4">
    <location>
        <begin position="178"/>
        <end position="192"/>
    </location>
</feature>
<feature type="coiled-coil region" evidence="3">
    <location>
        <begin position="689"/>
        <end position="724"/>
    </location>
</feature>
<evidence type="ECO:0000259" key="5">
    <source>
        <dbReference type="Pfam" id="PF16034"/>
    </source>
</evidence>
<evidence type="ECO:0000256" key="3">
    <source>
        <dbReference type="SAM" id="Coils"/>
    </source>
</evidence>
<feature type="domain" description="Janus kinase and microtubule-interacting protein C-terminal" evidence="5">
    <location>
        <begin position="439"/>
        <end position="512"/>
    </location>
</feature>
<dbReference type="GO" id="GO:0008017">
    <property type="term" value="F:microtubule binding"/>
    <property type="evidence" value="ECO:0007669"/>
    <property type="project" value="InterPro"/>
</dbReference>
<feature type="coiled-coil region" evidence="3">
    <location>
        <begin position="578"/>
        <end position="626"/>
    </location>
</feature>
<organism evidence="6 7">
    <name type="scientific">Balaenoptera physalus</name>
    <name type="common">Fin whale</name>
    <name type="synonym">Balaena physalus</name>
    <dbReference type="NCBI Taxonomy" id="9770"/>
    <lineage>
        <taxon>Eukaryota</taxon>
        <taxon>Metazoa</taxon>
        <taxon>Chordata</taxon>
        <taxon>Craniata</taxon>
        <taxon>Vertebrata</taxon>
        <taxon>Euteleostomi</taxon>
        <taxon>Mammalia</taxon>
        <taxon>Eutheria</taxon>
        <taxon>Laurasiatheria</taxon>
        <taxon>Artiodactyla</taxon>
        <taxon>Whippomorpha</taxon>
        <taxon>Cetacea</taxon>
        <taxon>Mysticeti</taxon>
        <taxon>Balaenopteridae</taxon>
        <taxon>Balaenoptera</taxon>
    </lineage>
</organism>
<protein>
    <recommendedName>
        <fullName evidence="5">Janus kinase and microtubule-interacting protein C-terminal domain-containing protein</fullName>
    </recommendedName>
</protein>
<proteinExistence type="inferred from homology"/>
<name>A0A6A1Q2V7_BALPH</name>
<dbReference type="PANTHER" id="PTHR18935:SF9">
    <property type="entry name" value="JANUS KINASE AND MICROTUBULE-INTERACTING PROTEIN 3"/>
    <property type="match status" value="1"/>
</dbReference>
<evidence type="ECO:0000313" key="7">
    <source>
        <dbReference type="Proteomes" id="UP000437017"/>
    </source>
</evidence>
<feature type="coiled-coil region" evidence="3">
    <location>
        <begin position="25"/>
        <end position="76"/>
    </location>
</feature>
<keyword evidence="7" id="KW-1185">Reference proteome</keyword>
<accession>A0A6A1Q2V7</accession>
<dbReference type="AlphaFoldDB" id="A0A6A1Q2V7"/>
<dbReference type="Proteomes" id="UP000437017">
    <property type="component" value="Unassembled WGS sequence"/>
</dbReference>
<feature type="coiled-coil region" evidence="3">
    <location>
        <begin position="287"/>
        <end position="370"/>
    </location>
</feature>
<reference evidence="6 7" key="1">
    <citation type="journal article" date="2019" name="PLoS ONE">
        <title>Genomic analyses reveal an absence of contemporary introgressive admixture between fin whales and blue whales, despite known hybrids.</title>
        <authorList>
            <person name="Westbury M.V."/>
            <person name="Petersen B."/>
            <person name="Lorenzen E.D."/>
        </authorList>
    </citation>
    <scope>NUCLEOTIDE SEQUENCE [LARGE SCALE GENOMIC DNA]</scope>
    <source>
        <strain evidence="6">FinWhale-01</strain>
    </source>
</reference>